<protein>
    <submittedName>
        <fullName evidence="1">Uncharacterized protein</fullName>
    </submittedName>
</protein>
<proteinExistence type="predicted"/>
<dbReference type="Proteomes" id="UP000196320">
    <property type="component" value="Unassembled WGS sequence"/>
</dbReference>
<evidence type="ECO:0000313" key="2">
    <source>
        <dbReference type="Proteomes" id="UP000196320"/>
    </source>
</evidence>
<reference evidence="1 2" key="1">
    <citation type="submission" date="2017-02" db="EMBL/GenBank/DDBJ databases">
        <authorList>
            <person name="Peterson S.W."/>
        </authorList>
    </citation>
    <scope>NUCLEOTIDE SEQUENCE [LARGE SCALE GENOMIC DNA]</scope>
    <source>
        <strain evidence="1 2">B Mb 05.01</strain>
    </source>
</reference>
<dbReference type="AlphaFoldDB" id="A0A1R4K4K3"/>
<dbReference type="EMBL" id="FUKO01000023">
    <property type="protein sequence ID" value="SJN39104.1"/>
    <property type="molecule type" value="Genomic_DNA"/>
</dbReference>
<sequence>MASTGDVRYDGIDGIRVAAQLDGNDLEHVLIDATGVDLTARMTEDGQSAGADTTPAEPPAIVSRTSGMLRTARIVAGPATVQGYAVHLDVTVSDAAFDWVEYVSARDAGRSASAFGIEDSPETARLSGSFSARMRASDIAPLIRAVATPMLATTGVRLRRLEGTVTVSRRQVVKVRALASVRWKIFGATVRAAVSVQITPAAIVDVKRVRLRSWNPIVAIALLAARRQVRAVEGQRFDLNEEAGATAPRISNLRLSAGDDLAISARFG</sequence>
<gene>
    <name evidence="1" type="ORF">FM104_10350</name>
</gene>
<evidence type="ECO:0000313" key="1">
    <source>
        <dbReference type="EMBL" id="SJN39104.1"/>
    </source>
</evidence>
<organism evidence="1 2">
    <name type="scientific">Microbacterium esteraromaticum</name>
    <dbReference type="NCBI Taxonomy" id="57043"/>
    <lineage>
        <taxon>Bacteria</taxon>
        <taxon>Bacillati</taxon>
        <taxon>Actinomycetota</taxon>
        <taxon>Actinomycetes</taxon>
        <taxon>Micrococcales</taxon>
        <taxon>Microbacteriaceae</taxon>
        <taxon>Microbacterium</taxon>
    </lineage>
</organism>
<name>A0A1R4K4K3_9MICO</name>
<accession>A0A1R4K4K3</accession>
<keyword evidence="2" id="KW-1185">Reference proteome</keyword>